<dbReference type="NCBIfam" id="NF033205">
    <property type="entry name" value="IPExxxVDY"/>
    <property type="match status" value="1"/>
</dbReference>
<evidence type="ECO:0000313" key="2">
    <source>
        <dbReference type="Proteomes" id="UP000245429"/>
    </source>
</evidence>
<dbReference type="KEGG" id="fse:DI487_06130"/>
<name>A0A2U8QUC2_9FLAO</name>
<dbReference type="RefSeq" id="WP_109568844.1">
    <property type="nucleotide sequence ID" value="NZ_CP029463.1"/>
</dbReference>
<dbReference type="AlphaFoldDB" id="A0A2U8QUC2"/>
<dbReference type="EMBL" id="CP029463">
    <property type="protein sequence ID" value="AWM13476.1"/>
    <property type="molecule type" value="Genomic_DNA"/>
</dbReference>
<accession>A0A2U8QUC2</accession>
<evidence type="ECO:0000313" key="1">
    <source>
        <dbReference type="EMBL" id="AWM13476.1"/>
    </source>
</evidence>
<keyword evidence="2" id="KW-1185">Reference proteome</keyword>
<protein>
    <submittedName>
        <fullName evidence="1">IPExxxVDY family protein</fullName>
    </submittedName>
</protein>
<sequence>MAIHKIQINDFISTDYELIAIHSNLEDYRLAYFINQLLNIKLQKNSNAIEVSVLDSKSSFEHFIFDDEIQDICWHLVENKSVLTTKQQTASLFDNVDATIHLVPEFKKADYILKVDNTDSFFDSDIVLKQLSRIKFITMAYTINQDKLKSKNNLIF</sequence>
<dbReference type="InterPro" id="IPR047690">
    <property type="entry name" value="IPExxxVDY_fam"/>
</dbReference>
<dbReference type="Proteomes" id="UP000245429">
    <property type="component" value="Chromosome"/>
</dbReference>
<organism evidence="1 2">
    <name type="scientific">Flavobacterium sediminis</name>
    <dbReference type="NCBI Taxonomy" id="2201181"/>
    <lineage>
        <taxon>Bacteria</taxon>
        <taxon>Pseudomonadati</taxon>
        <taxon>Bacteroidota</taxon>
        <taxon>Flavobacteriia</taxon>
        <taxon>Flavobacteriales</taxon>
        <taxon>Flavobacteriaceae</taxon>
        <taxon>Flavobacterium</taxon>
    </lineage>
</organism>
<dbReference type="OrthoDB" id="676614at2"/>
<reference evidence="1 2" key="1">
    <citation type="submission" date="2018-05" db="EMBL/GenBank/DDBJ databases">
        <title>Flavobacterium sp. MEBiC07310.</title>
        <authorList>
            <person name="Baek K."/>
        </authorList>
    </citation>
    <scope>NUCLEOTIDE SEQUENCE [LARGE SCALE GENOMIC DNA]</scope>
    <source>
        <strain evidence="1 2">MEBiC07310</strain>
    </source>
</reference>
<proteinExistence type="predicted"/>
<gene>
    <name evidence="1" type="ORF">DI487_06130</name>
</gene>